<evidence type="ECO:0000256" key="5">
    <source>
        <dbReference type="ARBA" id="ARBA00023065"/>
    </source>
</evidence>
<evidence type="ECO:0000313" key="9">
    <source>
        <dbReference type="EMBL" id="CAJ1377158.1"/>
    </source>
</evidence>
<evidence type="ECO:0000256" key="3">
    <source>
        <dbReference type="ARBA" id="ARBA00022692"/>
    </source>
</evidence>
<dbReference type="Pfam" id="PF06241">
    <property type="entry name" value="Castor_Poll_mid"/>
    <property type="match status" value="1"/>
</dbReference>
<organism evidence="9 10">
    <name type="scientific">Effrenium voratum</name>
    <dbReference type="NCBI Taxonomy" id="2562239"/>
    <lineage>
        <taxon>Eukaryota</taxon>
        <taxon>Sar</taxon>
        <taxon>Alveolata</taxon>
        <taxon>Dinophyceae</taxon>
        <taxon>Suessiales</taxon>
        <taxon>Symbiodiniaceae</taxon>
        <taxon>Effrenium</taxon>
    </lineage>
</organism>
<dbReference type="InterPro" id="IPR010420">
    <property type="entry name" value="CASTOR/POLLUX/SYM8_dom"/>
</dbReference>
<proteinExistence type="predicted"/>
<keyword evidence="2" id="KW-0813">Transport</keyword>
<feature type="domain" description="CASTOR/POLLUX/SYM8 ion channel conserved" evidence="8">
    <location>
        <begin position="353"/>
        <end position="444"/>
    </location>
</feature>
<accession>A0AA36MR83</accession>
<keyword evidence="6 7" id="KW-0472">Membrane</keyword>
<dbReference type="PANTHER" id="PTHR31563:SF10">
    <property type="entry name" value="ION CHANNEL POLLUX-RELATED"/>
    <property type="match status" value="1"/>
</dbReference>
<evidence type="ECO:0000313" key="10">
    <source>
        <dbReference type="Proteomes" id="UP001178507"/>
    </source>
</evidence>
<feature type="transmembrane region" description="Helical" evidence="7">
    <location>
        <begin position="55"/>
        <end position="75"/>
    </location>
</feature>
<gene>
    <name evidence="9" type="ORF">EVOR1521_LOCUS6042</name>
</gene>
<keyword evidence="4 7" id="KW-1133">Transmembrane helix</keyword>
<sequence length="645" mass="70632">MGSSLTRIHPVEVLCEIFAPAPPPPPPPPEPEAPCSKATWPCWPSPREGDSFFGIPGYSFLVVWLTVLYHITYIVRLERQRFLQKQAAHQAGFATYLTYRFGHWYAWTPAASVKVLLVLSATLLVAGGLSHSALSQSSIQESLWRSWIWIADPDGGESAEPGGHAVGVVVSIGGMLIFALLLSLITSAFEDFLWQIRHGSIPVVEGDHIVILGYDKSAITMIEELCSAMETSGGGLIAILAPEGKVEVERCLQDADVKLRNSSVVVRSGQPYNEEDVTRVAVQTARRIVVLANKAVSREEADAQTLNVLLTLQGLNYSQDAKDRCTIVECCLVRNQNLFRSLAAGPMQVLATQDFIGQLLVEASRQRGLSQVISQTLGFDGMEFYIAEVKGIEGWSFRDILFALGACIPIGYMLETNEVVLLPPMEHTFLGTERLICLSEDASTLPVAIAPGMHEKVTKILSAHTLRPTGSSEDMVSQTQKALIIVIGWNEGIGSIMHEVDLVVAKGSSVVIYAPEDPTFREEYLDASQVRRNYKYQNLTVQQMQGALGARYKLEGLPLEAAKKIFILADKTESSCQEEADRLTVATLLQVRDILRVRATCHPDLVILPQAPPFAACLLTCSWATLAGFASEASPTTRAWMRRAA</sequence>
<protein>
    <recommendedName>
        <fullName evidence="8">CASTOR/POLLUX/SYM8 ion channel conserved domain-containing protein</fullName>
    </recommendedName>
</protein>
<evidence type="ECO:0000256" key="6">
    <source>
        <dbReference type="ARBA" id="ARBA00023136"/>
    </source>
</evidence>
<comment type="subcellular location">
    <subcellularLocation>
        <location evidence="1">Endomembrane system</location>
        <topology evidence="1">Multi-pass membrane protein</topology>
    </subcellularLocation>
</comment>
<reference evidence="9" key="1">
    <citation type="submission" date="2023-08" db="EMBL/GenBank/DDBJ databases">
        <authorList>
            <person name="Chen Y."/>
            <person name="Shah S."/>
            <person name="Dougan E. K."/>
            <person name="Thang M."/>
            <person name="Chan C."/>
        </authorList>
    </citation>
    <scope>NUCLEOTIDE SEQUENCE</scope>
</reference>
<feature type="transmembrane region" description="Helical" evidence="7">
    <location>
        <begin position="115"/>
        <end position="134"/>
    </location>
</feature>
<dbReference type="PANTHER" id="PTHR31563">
    <property type="entry name" value="ION CHANNEL POLLUX-RELATED"/>
    <property type="match status" value="1"/>
</dbReference>
<evidence type="ECO:0000256" key="4">
    <source>
        <dbReference type="ARBA" id="ARBA00022989"/>
    </source>
</evidence>
<evidence type="ECO:0000256" key="2">
    <source>
        <dbReference type="ARBA" id="ARBA00022448"/>
    </source>
</evidence>
<evidence type="ECO:0000259" key="8">
    <source>
        <dbReference type="Pfam" id="PF06241"/>
    </source>
</evidence>
<feature type="transmembrane region" description="Helical" evidence="7">
    <location>
        <begin position="165"/>
        <end position="189"/>
    </location>
</feature>
<name>A0AA36MR83_9DINO</name>
<dbReference type="GO" id="GO:0006811">
    <property type="term" value="P:monoatomic ion transport"/>
    <property type="evidence" value="ECO:0007669"/>
    <property type="project" value="UniProtKB-KW"/>
</dbReference>
<keyword evidence="10" id="KW-1185">Reference proteome</keyword>
<evidence type="ECO:0000256" key="7">
    <source>
        <dbReference type="SAM" id="Phobius"/>
    </source>
</evidence>
<dbReference type="GO" id="GO:0012505">
    <property type="term" value="C:endomembrane system"/>
    <property type="evidence" value="ECO:0007669"/>
    <property type="project" value="UniProtKB-SubCell"/>
</dbReference>
<comment type="caution">
    <text evidence="9">The sequence shown here is derived from an EMBL/GenBank/DDBJ whole genome shotgun (WGS) entry which is preliminary data.</text>
</comment>
<keyword evidence="5" id="KW-0406">Ion transport</keyword>
<dbReference type="EMBL" id="CAUJNA010000446">
    <property type="protein sequence ID" value="CAJ1377158.1"/>
    <property type="molecule type" value="Genomic_DNA"/>
</dbReference>
<keyword evidence="3 7" id="KW-0812">Transmembrane</keyword>
<dbReference type="Proteomes" id="UP001178507">
    <property type="component" value="Unassembled WGS sequence"/>
</dbReference>
<dbReference type="InterPro" id="IPR044849">
    <property type="entry name" value="CASTOR/POLLUX/SYM8-like"/>
</dbReference>
<dbReference type="AlphaFoldDB" id="A0AA36MR83"/>
<dbReference type="Gene3D" id="3.40.50.720">
    <property type="entry name" value="NAD(P)-binding Rossmann-like Domain"/>
    <property type="match status" value="1"/>
</dbReference>
<evidence type="ECO:0000256" key="1">
    <source>
        <dbReference type="ARBA" id="ARBA00004127"/>
    </source>
</evidence>